<evidence type="ECO:0000313" key="2">
    <source>
        <dbReference type="EMBL" id="CCC53143.1"/>
    </source>
</evidence>
<keyword evidence="1" id="KW-1133">Transmembrane helix</keyword>
<gene>
    <name evidence="2" type="ORF">TVY486_1106270</name>
</gene>
<reference evidence="2" key="1">
    <citation type="journal article" date="2012" name="Proc. Natl. Acad. Sci. U.S.A.">
        <title>Antigenic diversity is generated by distinct evolutionary mechanisms in African trypanosome species.</title>
        <authorList>
            <person name="Jackson A.P."/>
            <person name="Berry A."/>
            <person name="Aslett M."/>
            <person name="Allison H.C."/>
            <person name="Burton P."/>
            <person name="Vavrova-Anderson J."/>
            <person name="Brown R."/>
            <person name="Browne H."/>
            <person name="Corton N."/>
            <person name="Hauser H."/>
            <person name="Gamble J."/>
            <person name="Gilderthorp R."/>
            <person name="Marcello L."/>
            <person name="McQuillan J."/>
            <person name="Otto T.D."/>
            <person name="Quail M.A."/>
            <person name="Sanders M.J."/>
            <person name="van Tonder A."/>
            <person name="Ginger M.L."/>
            <person name="Field M.C."/>
            <person name="Barry J.D."/>
            <person name="Hertz-Fowler C."/>
            <person name="Berriman M."/>
        </authorList>
    </citation>
    <scope>NUCLEOTIDE SEQUENCE</scope>
    <source>
        <strain evidence="2">Y486</strain>
    </source>
</reference>
<dbReference type="AlphaFoldDB" id="G0UBE8"/>
<keyword evidence="1" id="KW-0472">Membrane</keyword>
<accession>G0UBE8</accession>
<evidence type="ECO:0000256" key="1">
    <source>
        <dbReference type="SAM" id="Phobius"/>
    </source>
</evidence>
<dbReference type="VEuPathDB" id="TriTrypDB:TvY486_1106270"/>
<sequence length="178" mass="19838">MRPPSYASGKLCAFLVLLLFFLYIYVPMQRAAVFFFWFVPGSSRIWKACLASRCLLNGVNGALSVIVRLSCLDAHLFCPDLPHDCFLFIATFVLASVARLFWLLSSYLNLLPVRPLFIPLPSFCALFVRRRDANNKAGSRSVAKAPKKTTVTHGTLPPLAFKGTAGFVFFASSFDCER</sequence>
<proteinExistence type="predicted"/>
<feature type="transmembrane region" description="Helical" evidence="1">
    <location>
        <begin position="85"/>
        <end position="104"/>
    </location>
</feature>
<evidence type="ECO:0008006" key="3">
    <source>
        <dbReference type="Google" id="ProtNLM"/>
    </source>
</evidence>
<keyword evidence="1" id="KW-0812">Transmembrane</keyword>
<name>G0UBE8_TRYVY</name>
<protein>
    <recommendedName>
        <fullName evidence="3">Transmembrane protein</fullName>
    </recommendedName>
</protein>
<dbReference type="EMBL" id="HE573027">
    <property type="protein sequence ID" value="CCC53143.1"/>
    <property type="molecule type" value="Genomic_DNA"/>
</dbReference>
<organism evidence="2">
    <name type="scientific">Trypanosoma vivax (strain Y486)</name>
    <dbReference type="NCBI Taxonomy" id="1055687"/>
    <lineage>
        <taxon>Eukaryota</taxon>
        <taxon>Discoba</taxon>
        <taxon>Euglenozoa</taxon>
        <taxon>Kinetoplastea</taxon>
        <taxon>Metakinetoplastina</taxon>
        <taxon>Trypanosomatida</taxon>
        <taxon>Trypanosomatidae</taxon>
        <taxon>Trypanosoma</taxon>
        <taxon>Duttonella</taxon>
    </lineage>
</organism>